<evidence type="ECO:0000313" key="6">
    <source>
        <dbReference type="EMBL" id="OGN08134.1"/>
    </source>
</evidence>
<feature type="transmembrane region" description="Helical" evidence="5">
    <location>
        <begin position="6"/>
        <end position="21"/>
    </location>
</feature>
<gene>
    <name evidence="6" type="ORF">A3J46_06325</name>
</gene>
<feature type="transmembrane region" description="Helical" evidence="5">
    <location>
        <begin position="63"/>
        <end position="80"/>
    </location>
</feature>
<evidence type="ECO:0000256" key="5">
    <source>
        <dbReference type="SAM" id="Phobius"/>
    </source>
</evidence>
<keyword evidence="4 5" id="KW-0472">Membrane</keyword>
<accession>A0A1F8F4R0</accession>
<proteinExistence type="predicted"/>
<reference evidence="6 7" key="1">
    <citation type="journal article" date="2016" name="Nat. Commun.">
        <title>Thousands of microbial genomes shed light on interconnected biogeochemical processes in an aquifer system.</title>
        <authorList>
            <person name="Anantharaman K."/>
            <person name="Brown C.T."/>
            <person name="Hug L.A."/>
            <person name="Sharon I."/>
            <person name="Castelle C.J."/>
            <person name="Probst A.J."/>
            <person name="Thomas B.C."/>
            <person name="Singh A."/>
            <person name="Wilkins M.J."/>
            <person name="Karaoz U."/>
            <person name="Brodie E.L."/>
            <person name="Williams K.H."/>
            <person name="Hubbard S.S."/>
            <person name="Banfield J.F."/>
        </authorList>
    </citation>
    <scope>NUCLEOTIDE SEQUENCE [LARGE SCALE GENOMIC DNA]</scope>
</reference>
<dbReference type="AlphaFoldDB" id="A0A1F8F4R0"/>
<evidence type="ECO:0000313" key="7">
    <source>
        <dbReference type="Proteomes" id="UP000177167"/>
    </source>
</evidence>
<comment type="subcellular location">
    <subcellularLocation>
        <location evidence="1">Membrane</location>
        <topology evidence="1">Multi-pass membrane protein</topology>
    </subcellularLocation>
</comment>
<sequence length="112" mass="12264">MSGDLFFLRLAIGGIFIYHALPKLTKPNIMASGMGWSNSRVFALGMVEFISSLGIIGGIAIKLSALLLSLVMIGAIYFKARKWKMPFMAQNATGWEFDLILLASSLTIYINS</sequence>
<dbReference type="GO" id="GO:0016020">
    <property type="term" value="C:membrane"/>
    <property type="evidence" value="ECO:0007669"/>
    <property type="project" value="UniProtKB-SubCell"/>
</dbReference>
<name>A0A1F8F4R0_9BACT</name>
<evidence type="ECO:0000256" key="4">
    <source>
        <dbReference type="ARBA" id="ARBA00023136"/>
    </source>
</evidence>
<dbReference type="EMBL" id="MGJP01000068">
    <property type="protein sequence ID" value="OGN08134.1"/>
    <property type="molecule type" value="Genomic_DNA"/>
</dbReference>
<comment type="caution">
    <text evidence="6">The sequence shown here is derived from an EMBL/GenBank/DDBJ whole genome shotgun (WGS) entry which is preliminary data.</text>
</comment>
<organism evidence="6 7">
    <name type="scientific">Candidatus Yanofskybacteria bacterium RIFCSPHIGHO2_02_FULL_41_11</name>
    <dbReference type="NCBI Taxonomy" id="1802675"/>
    <lineage>
        <taxon>Bacteria</taxon>
        <taxon>Candidatus Yanofskyibacteriota</taxon>
    </lineage>
</organism>
<evidence type="ECO:0000256" key="1">
    <source>
        <dbReference type="ARBA" id="ARBA00004141"/>
    </source>
</evidence>
<keyword evidence="2 5" id="KW-0812">Transmembrane</keyword>
<evidence type="ECO:0000256" key="3">
    <source>
        <dbReference type="ARBA" id="ARBA00022989"/>
    </source>
</evidence>
<evidence type="ECO:0000256" key="2">
    <source>
        <dbReference type="ARBA" id="ARBA00022692"/>
    </source>
</evidence>
<dbReference type="InterPro" id="IPR032808">
    <property type="entry name" value="DoxX"/>
</dbReference>
<protein>
    <recommendedName>
        <fullName evidence="8">DoxX family protein</fullName>
    </recommendedName>
</protein>
<keyword evidence="3 5" id="KW-1133">Transmembrane helix</keyword>
<dbReference type="Pfam" id="PF07681">
    <property type="entry name" value="DoxX"/>
    <property type="match status" value="1"/>
</dbReference>
<evidence type="ECO:0008006" key="8">
    <source>
        <dbReference type="Google" id="ProtNLM"/>
    </source>
</evidence>
<dbReference type="Proteomes" id="UP000177167">
    <property type="component" value="Unassembled WGS sequence"/>
</dbReference>